<dbReference type="Pfam" id="PF20256">
    <property type="entry name" value="MoCoBD_2"/>
    <property type="match status" value="1"/>
</dbReference>
<dbReference type="AlphaFoldDB" id="A0A6J4K829"/>
<evidence type="ECO:0000256" key="2">
    <source>
        <dbReference type="ARBA" id="ARBA00023002"/>
    </source>
</evidence>
<evidence type="ECO:0000256" key="3">
    <source>
        <dbReference type="SAM" id="MobiDB-lite"/>
    </source>
</evidence>
<feature type="domain" description="Aldehyde oxidase/xanthine dehydrogenase a/b hammerhead" evidence="4">
    <location>
        <begin position="69"/>
        <end position="184"/>
    </location>
</feature>
<keyword evidence="2 5" id="KW-0560">Oxidoreductase</keyword>
<protein>
    <submittedName>
        <fullName evidence="5">Xanthine dehydrogenase, molybdenum binding subunit</fullName>
        <ecNumber evidence="5">1.17.1.4</ecNumber>
    </submittedName>
</protein>
<dbReference type="GO" id="GO:0005506">
    <property type="term" value="F:iron ion binding"/>
    <property type="evidence" value="ECO:0007669"/>
    <property type="project" value="InterPro"/>
</dbReference>
<sequence>MAISERPVTQTTTPGSANGANGASGAGGPNGSNGAAADTIYGENVVLSTTSYDVVGTRPVRHDGVDKVTGRAIYGADIRLPGLLHGRILRSPHAHARILRLDTSRAEAHPGVRAVVTAADLPAVEDRIQDLGEGAINLRYLKDNILATSKALYKGHAIAAVAATSIHVAEEALKLIDVEYEPLPAVTDVEVAMQPGAPLLHETLRTSSLGAIAETPSNVSRHFRHEKGDLAEGFGLAEVVAEREFKTATVHQGYIEPQTATAQWNADGQLTIWCSTQGAFGARDQCSRVLGQPVGKLRVIPLEIGGGFGGKNPIYVQPVAALLSRKANKPVKVTMTRAEVLQGSGPAPASWTRVKMGATRDGRIVAAEVDIRMEAGAYPGSSIGGATGCALSCYDIPHARVDGYDVVVNKPKSAAYRAPGAPQAAFAVEQVVDELCEQLGMDKLEVRLKNAAKEGARKIDGTAFGKVGLVEVIEATQVHEHWLAPLPKVGPKGGKTGRGLAIGYWHNGAGESSCTLSVNPDGSVSMLEGSVDIGGTRPSIAMQAAEILGLGAYDIKPMVGDTDSIGYTGNTGGSRTTFATGIAAIEAARDVIRQMKDRAARIWAVSPDEVTFEKGVLATGQGDQAKRFTFKELAAKLPGSGGTIIGRANVQPAGRGNAFASIIADVEVDPETGKTQVLRATIVQDAGKAVHPSYVEGQLQGAVVQGIGWALNEEYYMNARGEMTNASLLDYRMPTCYDVPRVDTVIVEVPNPGHPFGVRGVGEVSLVPPLAAIANALHDALGVRLTSLPMNPREILTATGVI</sequence>
<dbReference type="PANTHER" id="PTHR11908">
    <property type="entry name" value="XANTHINE DEHYDROGENASE"/>
    <property type="match status" value="1"/>
</dbReference>
<evidence type="ECO:0000256" key="1">
    <source>
        <dbReference type="ARBA" id="ARBA00022505"/>
    </source>
</evidence>
<dbReference type="InterPro" id="IPR008274">
    <property type="entry name" value="AldOxase/xan_DH_MoCoBD1"/>
</dbReference>
<evidence type="ECO:0000313" key="5">
    <source>
        <dbReference type="EMBL" id="CAA9298280.1"/>
    </source>
</evidence>
<dbReference type="SUPFAM" id="SSF56003">
    <property type="entry name" value="Molybdenum cofactor-binding domain"/>
    <property type="match status" value="1"/>
</dbReference>
<dbReference type="PANTHER" id="PTHR11908:SF132">
    <property type="entry name" value="ALDEHYDE OXIDASE 1-RELATED"/>
    <property type="match status" value="1"/>
</dbReference>
<dbReference type="Gene3D" id="3.30.365.10">
    <property type="entry name" value="Aldehyde oxidase/xanthine dehydrogenase, molybdopterin binding domain"/>
    <property type="match status" value="4"/>
</dbReference>
<dbReference type="SMART" id="SM01008">
    <property type="entry name" value="Ald_Xan_dh_C"/>
    <property type="match status" value="1"/>
</dbReference>
<feature type="compositionally biased region" description="Gly residues" evidence="3">
    <location>
        <begin position="22"/>
        <end position="31"/>
    </location>
</feature>
<name>A0A6J4K829_9CHLR</name>
<organism evidence="5">
    <name type="scientific">uncultured Chloroflexota bacterium</name>
    <dbReference type="NCBI Taxonomy" id="166587"/>
    <lineage>
        <taxon>Bacteria</taxon>
        <taxon>Bacillati</taxon>
        <taxon>Chloroflexota</taxon>
        <taxon>environmental samples</taxon>
    </lineage>
</organism>
<dbReference type="InterPro" id="IPR037165">
    <property type="entry name" value="AldOxase/xan_DH_Mopterin-bd_sf"/>
</dbReference>
<evidence type="ECO:0000259" key="4">
    <source>
        <dbReference type="SMART" id="SM01008"/>
    </source>
</evidence>
<dbReference type="EMBL" id="CADCTC010000282">
    <property type="protein sequence ID" value="CAA9298280.1"/>
    <property type="molecule type" value="Genomic_DNA"/>
</dbReference>
<proteinExistence type="predicted"/>
<dbReference type="Pfam" id="PF02738">
    <property type="entry name" value="MoCoBD_1"/>
    <property type="match status" value="1"/>
</dbReference>
<keyword evidence="1" id="KW-0500">Molybdenum</keyword>
<dbReference type="SUPFAM" id="SSF54665">
    <property type="entry name" value="CO dehydrogenase molybdoprotein N-domain-like"/>
    <property type="match status" value="1"/>
</dbReference>
<dbReference type="InterPro" id="IPR036856">
    <property type="entry name" value="Ald_Oxase/Xan_DH_a/b_sf"/>
</dbReference>
<dbReference type="InterPro" id="IPR046867">
    <property type="entry name" value="AldOxase/xan_DH_MoCoBD2"/>
</dbReference>
<reference evidence="5" key="1">
    <citation type="submission" date="2020-02" db="EMBL/GenBank/DDBJ databases">
        <authorList>
            <person name="Meier V. D."/>
        </authorList>
    </citation>
    <scope>NUCLEOTIDE SEQUENCE</scope>
    <source>
        <strain evidence="5">AVDCRST_MAG77</strain>
    </source>
</reference>
<dbReference type="Gene3D" id="3.90.1170.50">
    <property type="entry name" value="Aldehyde oxidase/xanthine dehydrogenase, a/b hammerhead"/>
    <property type="match status" value="1"/>
</dbReference>
<feature type="region of interest" description="Disordered" evidence="3">
    <location>
        <begin position="1"/>
        <end position="35"/>
    </location>
</feature>
<dbReference type="InterPro" id="IPR016208">
    <property type="entry name" value="Ald_Oxase/xanthine_DH-like"/>
</dbReference>
<dbReference type="EC" id="1.17.1.4" evidence="5"/>
<gene>
    <name evidence="5" type="ORF">AVDCRST_MAG77-5381</name>
</gene>
<dbReference type="InterPro" id="IPR000674">
    <property type="entry name" value="Ald_Oxase/Xan_DH_a/b"/>
</dbReference>
<accession>A0A6J4K829</accession>
<dbReference type="GO" id="GO:0004854">
    <property type="term" value="F:xanthine dehydrogenase activity"/>
    <property type="evidence" value="ECO:0007669"/>
    <property type="project" value="UniProtKB-EC"/>
</dbReference>
<dbReference type="Pfam" id="PF01315">
    <property type="entry name" value="Ald_Xan_dh_C"/>
    <property type="match status" value="1"/>
</dbReference>